<dbReference type="Proteomes" id="UP000823749">
    <property type="component" value="Chromosome 7"/>
</dbReference>
<sequence>MGLRYRGNAFKYFMFFLSSVIALAMIFIGFASEGKEVKMPNKDKLMDAILSLVPISWIIAGLGNLVDTRDDEAPLLPIFCRAQDATDGGFEAYDQRAVYERDQAISNSQLLASVQMANINSERRVYKLVLENRMLRTWVNC</sequence>
<dbReference type="EMBL" id="JACTNZ010000007">
    <property type="protein sequence ID" value="KAG5541446.1"/>
    <property type="molecule type" value="Genomic_DNA"/>
</dbReference>
<keyword evidence="1" id="KW-1133">Transmembrane helix</keyword>
<protein>
    <submittedName>
        <fullName evidence="2">Uncharacterized protein</fullName>
    </submittedName>
</protein>
<name>A0AAV6JJR3_9ERIC</name>
<organism evidence="2 3">
    <name type="scientific">Rhododendron griersonianum</name>
    <dbReference type="NCBI Taxonomy" id="479676"/>
    <lineage>
        <taxon>Eukaryota</taxon>
        <taxon>Viridiplantae</taxon>
        <taxon>Streptophyta</taxon>
        <taxon>Embryophyta</taxon>
        <taxon>Tracheophyta</taxon>
        <taxon>Spermatophyta</taxon>
        <taxon>Magnoliopsida</taxon>
        <taxon>eudicotyledons</taxon>
        <taxon>Gunneridae</taxon>
        <taxon>Pentapetalae</taxon>
        <taxon>asterids</taxon>
        <taxon>Ericales</taxon>
        <taxon>Ericaceae</taxon>
        <taxon>Ericoideae</taxon>
        <taxon>Rhodoreae</taxon>
        <taxon>Rhododendron</taxon>
    </lineage>
</organism>
<keyword evidence="1" id="KW-0812">Transmembrane</keyword>
<feature type="transmembrane region" description="Helical" evidence="1">
    <location>
        <begin position="48"/>
        <end position="66"/>
    </location>
</feature>
<dbReference type="AlphaFoldDB" id="A0AAV6JJR3"/>
<evidence type="ECO:0000256" key="1">
    <source>
        <dbReference type="SAM" id="Phobius"/>
    </source>
</evidence>
<proteinExistence type="predicted"/>
<accession>A0AAV6JJR3</accession>
<reference evidence="2" key="1">
    <citation type="submission" date="2020-08" db="EMBL/GenBank/DDBJ databases">
        <title>Plant Genome Project.</title>
        <authorList>
            <person name="Zhang R.-G."/>
        </authorList>
    </citation>
    <scope>NUCLEOTIDE SEQUENCE</scope>
    <source>
        <strain evidence="2">WSP0</strain>
        <tissue evidence="2">Leaf</tissue>
    </source>
</reference>
<keyword evidence="1" id="KW-0472">Membrane</keyword>
<gene>
    <name evidence="2" type="ORF">RHGRI_021314</name>
</gene>
<evidence type="ECO:0000313" key="3">
    <source>
        <dbReference type="Proteomes" id="UP000823749"/>
    </source>
</evidence>
<keyword evidence="3" id="KW-1185">Reference proteome</keyword>
<evidence type="ECO:0000313" key="2">
    <source>
        <dbReference type="EMBL" id="KAG5541446.1"/>
    </source>
</evidence>
<comment type="caution">
    <text evidence="2">The sequence shown here is derived from an EMBL/GenBank/DDBJ whole genome shotgun (WGS) entry which is preliminary data.</text>
</comment>
<feature type="transmembrane region" description="Helical" evidence="1">
    <location>
        <begin position="12"/>
        <end position="32"/>
    </location>
</feature>